<dbReference type="PATRIC" id="fig|1107882.3.peg.4692"/>
<dbReference type="AlphaFoldDB" id="H0HXC4"/>
<organism evidence="1 2">
    <name type="scientific">Mesorhizobium alhagi CCNWXJ12-2</name>
    <dbReference type="NCBI Taxonomy" id="1107882"/>
    <lineage>
        <taxon>Bacteria</taxon>
        <taxon>Pseudomonadati</taxon>
        <taxon>Pseudomonadota</taxon>
        <taxon>Alphaproteobacteria</taxon>
        <taxon>Hyphomicrobiales</taxon>
        <taxon>Phyllobacteriaceae</taxon>
        <taxon>Allomesorhizobium</taxon>
    </lineage>
</organism>
<evidence type="ECO:0000313" key="1">
    <source>
        <dbReference type="EMBL" id="EHK54614.1"/>
    </source>
</evidence>
<accession>H0HXC4</accession>
<keyword evidence="2" id="KW-1185">Reference proteome</keyword>
<dbReference type="EMBL" id="AHAM01000205">
    <property type="protein sequence ID" value="EHK54614.1"/>
    <property type="molecule type" value="Genomic_DNA"/>
</dbReference>
<dbReference type="Proteomes" id="UP000003250">
    <property type="component" value="Unassembled WGS sequence"/>
</dbReference>
<gene>
    <name evidence="1" type="ORF">MAXJ12_24217</name>
</gene>
<sequence>MQLSKTHQLMATLETERQVRRRLAMGSIQSVQDRQGLTTETI</sequence>
<proteinExistence type="predicted"/>
<reference evidence="1 2" key="1">
    <citation type="journal article" date="2012" name="J. Bacteriol.">
        <title>Draft Genome Sequence of Mesorhizobium alhagi CCNWXJ12-2T, a Novel Salt-Resistant Species Isolated from the Desert of Northwestern China.</title>
        <authorList>
            <person name="Zhou M."/>
            <person name="Chen W."/>
            <person name="Chen H."/>
            <person name="Wei G."/>
        </authorList>
    </citation>
    <scope>NUCLEOTIDE SEQUENCE [LARGE SCALE GENOMIC DNA]</scope>
    <source>
        <strain evidence="1 2">CCNWXJ12-2</strain>
    </source>
</reference>
<protein>
    <submittedName>
        <fullName evidence="1">Uncharacterized protein</fullName>
    </submittedName>
</protein>
<name>H0HXC4_9HYPH</name>
<evidence type="ECO:0000313" key="2">
    <source>
        <dbReference type="Proteomes" id="UP000003250"/>
    </source>
</evidence>